<sequence>MCDALQLQCLLPTDAHNPETLLEDVDNIYDVKCSGPNQDRLRGSQYRRLPLAIGHEDQPDLQLCNQYSPEDLEDEISAPKLPSKLAKRKAAVAGGAGSNQGSRGQVRKNEHGVLEYWTKGEVAWIPAVYHYMIRDKLISKAKTCNAETPRARGDHEHDITAFLRTQKNWDLERDHGWNGIDVLHMFAKLDHETPTYEVSWMYDEGRVVLDPDNHPINDYRDIPSTLSSNTEGALMEAIRRLDPRITIIDVWARLPKECRGGTVYGSTTLNNRMCPFRWENSCPAWMERKGTDASREYVWNRMTTAAQYANSTGELGKLSKQEQKEARKDNAGKHDANAGGWVHTKKSRNDSEEEFRTPAYVHAEGATKPASLRSRKNQRPRPDFNLENNGDKEHEYLSSASEQGRQPHTTKRQKVGESPPSAVHSQNTVPAAASNRLPKYPPPQNEEDAQHIQRSLSQ</sequence>
<proteinExistence type="predicted"/>
<feature type="compositionally biased region" description="Polar residues" evidence="1">
    <location>
        <begin position="398"/>
        <end position="407"/>
    </location>
</feature>
<feature type="compositionally biased region" description="Basic and acidic residues" evidence="1">
    <location>
        <begin position="347"/>
        <end position="356"/>
    </location>
</feature>
<evidence type="ECO:0000313" key="3">
    <source>
        <dbReference type="Proteomes" id="UP000664203"/>
    </source>
</evidence>
<keyword evidence="3" id="KW-1185">Reference proteome</keyword>
<protein>
    <submittedName>
        <fullName evidence="2">Uncharacterized protein</fullName>
    </submittedName>
</protein>
<dbReference type="OrthoDB" id="5348779at2759"/>
<feature type="region of interest" description="Disordered" evidence="1">
    <location>
        <begin position="313"/>
        <end position="458"/>
    </location>
</feature>
<dbReference type="AlphaFoldDB" id="A0A8H3F1G2"/>
<evidence type="ECO:0000313" key="2">
    <source>
        <dbReference type="EMBL" id="CAF9916441.1"/>
    </source>
</evidence>
<name>A0A8H3F1G2_9LECA</name>
<dbReference type="Proteomes" id="UP000664203">
    <property type="component" value="Unassembled WGS sequence"/>
</dbReference>
<comment type="caution">
    <text evidence="2">The sequence shown here is derived from an EMBL/GenBank/DDBJ whole genome shotgun (WGS) entry which is preliminary data.</text>
</comment>
<accession>A0A8H3F1G2</accession>
<evidence type="ECO:0000256" key="1">
    <source>
        <dbReference type="SAM" id="MobiDB-lite"/>
    </source>
</evidence>
<dbReference type="EMBL" id="CAJPDR010000091">
    <property type="protein sequence ID" value="CAF9916441.1"/>
    <property type="molecule type" value="Genomic_DNA"/>
</dbReference>
<organism evidence="2 3">
    <name type="scientific">Alectoria fallacina</name>
    <dbReference type="NCBI Taxonomy" id="1903189"/>
    <lineage>
        <taxon>Eukaryota</taxon>
        <taxon>Fungi</taxon>
        <taxon>Dikarya</taxon>
        <taxon>Ascomycota</taxon>
        <taxon>Pezizomycotina</taxon>
        <taxon>Lecanoromycetes</taxon>
        <taxon>OSLEUM clade</taxon>
        <taxon>Lecanoromycetidae</taxon>
        <taxon>Lecanorales</taxon>
        <taxon>Lecanorineae</taxon>
        <taxon>Parmeliaceae</taxon>
        <taxon>Alectoria</taxon>
    </lineage>
</organism>
<feature type="compositionally biased region" description="Basic and acidic residues" evidence="1">
    <location>
        <begin position="380"/>
        <end position="396"/>
    </location>
</feature>
<feature type="region of interest" description="Disordered" evidence="1">
    <location>
        <begin position="87"/>
        <end position="106"/>
    </location>
</feature>
<gene>
    <name evidence="2" type="ORF">ALECFALPRED_010720</name>
</gene>
<reference evidence="2" key="1">
    <citation type="submission" date="2021-03" db="EMBL/GenBank/DDBJ databases">
        <authorList>
            <person name="Tagirdzhanova G."/>
        </authorList>
    </citation>
    <scope>NUCLEOTIDE SEQUENCE</scope>
</reference>
<feature type="compositionally biased region" description="Basic and acidic residues" evidence="1">
    <location>
        <begin position="317"/>
        <end position="336"/>
    </location>
</feature>